<dbReference type="GO" id="GO:0008270">
    <property type="term" value="F:zinc ion binding"/>
    <property type="evidence" value="ECO:0007669"/>
    <property type="project" value="UniProtKB-KW"/>
</dbReference>
<dbReference type="PROSITE" id="PS50089">
    <property type="entry name" value="ZF_RING_2"/>
    <property type="match status" value="1"/>
</dbReference>
<dbReference type="SMART" id="SM00184">
    <property type="entry name" value="RING"/>
    <property type="match status" value="1"/>
</dbReference>
<reference evidence="8 9" key="1">
    <citation type="submission" date="2024-06" db="EMBL/GenBank/DDBJ databases">
        <title>A chromosome level genome sequence of Diviner's sage (Salvia divinorum).</title>
        <authorList>
            <person name="Ford S.A."/>
            <person name="Ro D.-K."/>
            <person name="Ness R.W."/>
            <person name="Phillips M.A."/>
        </authorList>
    </citation>
    <scope>NUCLEOTIDE SEQUENCE [LARGE SCALE GENOMIC DNA]</scope>
    <source>
        <strain evidence="8">SAF-2024a</strain>
        <tissue evidence="8">Leaf</tissue>
    </source>
</reference>
<comment type="catalytic activity">
    <reaction evidence="1 6">
        <text>S-ubiquitinyl-[E2 ubiquitin-conjugating enzyme]-L-cysteine + [acceptor protein]-L-lysine = [E2 ubiquitin-conjugating enzyme]-L-cysteine + N(6)-ubiquitinyl-[acceptor protein]-L-lysine.</text>
        <dbReference type="EC" id="2.3.2.27"/>
    </reaction>
</comment>
<proteinExistence type="predicted"/>
<keyword evidence="9" id="KW-1185">Reference proteome</keyword>
<keyword evidence="6" id="KW-0479">Metal-binding</keyword>
<evidence type="ECO:0000256" key="3">
    <source>
        <dbReference type="ARBA" id="ARBA00022679"/>
    </source>
</evidence>
<keyword evidence="8" id="KW-0012">Acyltransferase</keyword>
<comment type="domain">
    <text evidence="6">The RING-type zinc finger domain is responsible for E3 ligase activity.</text>
</comment>
<dbReference type="EC" id="2.3.2.27" evidence="6"/>
<keyword evidence="3 6" id="KW-0808">Transferase</keyword>
<dbReference type="GO" id="GO:0005789">
    <property type="term" value="C:endoplasmic reticulum membrane"/>
    <property type="evidence" value="ECO:0007669"/>
    <property type="project" value="UniProtKB-SubCell"/>
</dbReference>
<comment type="function">
    <text evidence="6">E3 ubiquitin-protein ligase.</text>
</comment>
<evidence type="ECO:0000313" key="9">
    <source>
        <dbReference type="Proteomes" id="UP001567538"/>
    </source>
</evidence>
<keyword evidence="6" id="KW-0256">Endoplasmic reticulum</keyword>
<comment type="pathway">
    <text evidence="2 6">Protein modification; protein ubiquitination.</text>
</comment>
<keyword evidence="5 6" id="KW-0863">Zinc-finger</keyword>
<sequence>MHMDASVDGGGETAGFECNICFGLAQDPVITRCGHLHCWPCLYEWLRLHSQCHECPVCKAVIRDEELIPLNGRGDTTFHRPRQSSRFMPRVVRVRLRDFSGLNGYGSFGGGNEEVEDGNINADNMKKIMFFILLFLVLDFLII</sequence>
<evidence type="ECO:0000256" key="2">
    <source>
        <dbReference type="ARBA" id="ARBA00004906"/>
    </source>
</evidence>
<dbReference type="InterPro" id="IPR013083">
    <property type="entry name" value="Znf_RING/FYVE/PHD"/>
</dbReference>
<accession>A0ABD1I5H9</accession>
<evidence type="ECO:0000256" key="4">
    <source>
        <dbReference type="ARBA" id="ARBA00022786"/>
    </source>
</evidence>
<dbReference type="InterPro" id="IPR001841">
    <property type="entry name" value="Znf_RING"/>
</dbReference>
<dbReference type="SUPFAM" id="SSF57850">
    <property type="entry name" value="RING/U-box"/>
    <property type="match status" value="1"/>
</dbReference>
<organism evidence="8 9">
    <name type="scientific">Salvia divinorum</name>
    <name type="common">Maria pastora</name>
    <name type="synonym">Diviner's sage</name>
    <dbReference type="NCBI Taxonomy" id="28513"/>
    <lineage>
        <taxon>Eukaryota</taxon>
        <taxon>Viridiplantae</taxon>
        <taxon>Streptophyta</taxon>
        <taxon>Embryophyta</taxon>
        <taxon>Tracheophyta</taxon>
        <taxon>Spermatophyta</taxon>
        <taxon>Magnoliopsida</taxon>
        <taxon>eudicotyledons</taxon>
        <taxon>Gunneridae</taxon>
        <taxon>Pentapetalae</taxon>
        <taxon>asterids</taxon>
        <taxon>lamiids</taxon>
        <taxon>Lamiales</taxon>
        <taxon>Lamiaceae</taxon>
        <taxon>Nepetoideae</taxon>
        <taxon>Mentheae</taxon>
        <taxon>Salviinae</taxon>
        <taxon>Salvia</taxon>
        <taxon>Salvia subgen. Calosphace</taxon>
    </lineage>
</organism>
<dbReference type="PANTHER" id="PTHR12313">
    <property type="entry name" value="E3 UBIQUITIN-PROTEIN LIGASE RNF5-RELATED"/>
    <property type="match status" value="1"/>
</dbReference>
<dbReference type="GO" id="GO:0061630">
    <property type="term" value="F:ubiquitin protein ligase activity"/>
    <property type="evidence" value="ECO:0007669"/>
    <property type="project" value="UniProtKB-UniRule"/>
</dbReference>
<dbReference type="GO" id="GO:0006511">
    <property type="term" value="P:ubiquitin-dependent protein catabolic process"/>
    <property type="evidence" value="ECO:0007669"/>
    <property type="project" value="UniProtKB-UniRule"/>
</dbReference>
<name>A0ABD1I5H9_SALDI</name>
<dbReference type="Proteomes" id="UP001567538">
    <property type="component" value="Unassembled WGS sequence"/>
</dbReference>
<feature type="domain" description="RING-type" evidence="7">
    <location>
        <begin position="18"/>
        <end position="59"/>
    </location>
</feature>
<evidence type="ECO:0000256" key="6">
    <source>
        <dbReference type="RuleBase" id="RU369090"/>
    </source>
</evidence>
<gene>
    <name evidence="8" type="ORF">AAHA92_05724</name>
</gene>
<keyword evidence="4 6" id="KW-0833">Ubl conjugation pathway</keyword>
<protein>
    <recommendedName>
        <fullName evidence="6">E3 ubiquitin-protein ligase RMA</fullName>
        <ecNumber evidence="6">2.3.2.27</ecNumber>
    </recommendedName>
    <alternativeName>
        <fullName evidence="6">Protein RING membrane-anchor</fullName>
    </alternativeName>
    <alternativeName>
        <fullName evidence="6">RING-type E3 ubiquitin transferase RMA</fullName>
    </alternativeName>
</protein>
<comment type="caution">
    <text evidence="8">The sequence shown here is derived from an EMBL/GenBank/DDBJ whole genome shotgun (WGS) entry which is preliminary data.</text>
</comment>
<dbReference type="InterPro" id="IPR045103">
    <property type="entry name" value="RNF5/RNF185-like"/>
</dbReference>
<evidence type="ECO:0000256" key="5">
    <source>
        <dbReference type="PROSITE-ProRule" id="PRU00175"/>
    </source>
</evidence>
<dbReference type="EMBL" id="JBEAFC010000003">
    <property type="protein sequence ID" value="KAL1563234.1"/>
    <property type="molecule type" value="Genomic_DNA"/>
</dbReference>
<dbReference type="Pfam" id="PF13923">
    <property type="entry name" value="zf-C3HC4_2"/>
    <property type="match status" value="1"/>
</dbReference>
<keyword evidence="6" id="KW-0862">Zinc</keyword>
<dbReference type="Gene3D" id="3.30.40.10">
    <property type="entry name" value="Zinc/RING finger domain, C3HC4 (zinc finger)"/>
    <property type="match status" value="1"/>
</dbReference>
<comment type="subcellular location">
    <subcellularLocation>
        <location evidence="6">Endoplasmic reticulum membrane</location>
        <topology evidence="6">Single-pass type IV membrane protein</topology>
    </subcellularLocation>
</comment>
<dbReference type="AlphaFoldDB" id="A0ABD1I5H9"/>
<evidence type="ECO:0000256" key="1">
    <source>
        <dbReference type="ARBA" id="ARBA00000900"/>
    </source>
</evidence>
<evidence type="ECO:0000259" key="7">
    <source>
        <dbReference type="PROSITE" id="PS50089"/>
    </source>
</evidence>
<evidence type="ECO:0000313" key="8">
    <source>
        <dbReference type="EMBL" id="KAL1563234.1"/>
    </source>
</evidence>